<dbReference type="InterPro" id="IPR003343">
    <property type="entry name" value="Big_2"/>
</dbReference>
<sequence length="1415" mass="148080">MRKYWELHFVLIYLLSVNIYSQNLITNGDFGNFNATIFSPPLLGFTTTHAQIPYNGASKPGTYAITNDPFILSPGSLYSAYDTKDGVIGNGTGNMMYVDGDKNKVFWKQDPPLLLNAGKIYTFSYWIRNVNQTVNGGSPPPTVKYNAVGCTSCITETYTTALSKNWEKVTYQVVPTATQMVSIELSTVNANSIGGHNFAIDDISLIPPIVDLSISSSQINPSCLNSTDGSIVVYPNSGVGPFTYILTGTKTDTNSTGIFTGLSSGSYSVSVTDSDVIPITKTTETINIADPLNIAINISPSGCILAASQVSLTATNGGSTYKWIANSGVPITDTDDVVIVNPLIGTVYTVQSAIDKTNQNLIKNSGFEDETAGFYTDYVYSNLNTSGSKFAYGVVSNPKDWSNGFITSTDKSGSGKMLVTSGSTTSNTIIWSQSIPVSNNSVYSFSFWAQNVVAVSPAQFQVLINGIPVVLSQISANNGSSSGWTEIKGVWNSSTSLLAKIEILNTNITSTGNDFAIDDISFSTSTPKTCLLSNQVTVNIGGTTPVTAFSYSTPICKSSLNSSPIPASGFVTRGVYSESTGLLSINPLTGVIDLALSPSGNYIVKYALEANATKCQTDGFSTFQITINNTLEAPNVISPINYCRDSVANALTATAVTGATLNWYGTNSSGGSPSAIAPLPSTGNDESIIYYVSQSIGLCESPRSAIVVNVNVPPNAGTLSGNQNVCLGLQTSFESTVSGGIWSSSNTLIANIESSTGVISGIAIGTSTITYTVSGSGGCANASESRDVIYSAGTDSGLISGTQTVCIGKNTIFESTASGGTWESSNSTIATVDNLTGVVSGVSEGTAIISYTLTGSGGCSDSISIRNVTVYVAPSAGILNGNQNICLGLETTFSSSSSGGTWSSSDTSIAAINPSTGLIKGATIGTATITYTVSGSGGCSNASATRVVTFSAGSDAGVLNGAENVCIGKSAVFSSSVSGGIWSSSDSTIAKVDSFGEVKGVAPGTAIIIYTVSGTGGCLDAIATRNVIVKATPNAGILNGNQNVCLGFTTTFSSSSSAGTWSSLAPTIATVDDLGVVTGVAVGTTTITYTVLGLGGCSDDTATRDVTFNADSNAGILSGISNVCEGLTSTFYSSISGGTWSSLDTTIATVDTTNGFISGVSPGKAIITYTIASTQGQCIKTSTKDIEINPSIIPTFNSVNPICYGEALDPLPTVSINGIKGNWSPLLDNLTTKKYTFTPNNYQQCVIKQELTVTVKDLPEFGIIGDCNSKNYVLSTNSNSKFLYTWLNSMSESISTTNSVIVNKNGNYSLEVISDGCKSMKEFEVINVSCNYPKGISPNNDEYNNFFDLRNFKVKSLQIYNRYGQEVYSKNNYKSEWVGLSNDGKELPDGTYYYVISLLNNDKPETGWVYLNRNN</sequence>
<feature type="domain" description="BIG2" evidence="2">
    <location>
        <begin position="1110"/>
        <end position="1181"/>
    </location>
</feature>
<feature type="domain" description="BIG2" evidence="2">
    <location>
        <begin position="946"/>
        <end position="1019"/>
    </location>
</feature>
<dbReference type="Pfam" id="PF19081">
    <property type="entry name" value="Ig_7"/>
    <property type="match status" value="1"/>
</dbReference>
<keyword evidence="4" id="KW-1185">Reference proteome</keyword>
<evidence type="ECO:0000313" key="3">
    <source>
        <dbReference type="EMBL" id="KAB1157127.1"/>
    </source>
</evidence>
<organism evidence="3 4">
    <name type="scientific">Flavobacterium luteum</name>
    <dbReference type="NCBI Taxonomy" id="2026654"/>
    <lineage>
        <taxon>Bacteria</taxon>
        <taxon>Pseudomonadati</taxon>
        <taxon>Bacteroidota</taxon>
        <taxon>Flavobacteriia</taxon>
        <taxon>Flavobacteriales</taxon>
        <taxon>Flavobacteriaceae</taxon>
        <taxon>Flavobacterium</taxon>
    </lineage>
</organism>
<evidence type="ECO:0000259" key="2">
    <source>
        <dbReference type="SMART" id="SM00635"/>
    </source>
</evidence>
<dbReference type="Gene3D" id="2.60.40.1220">
    <property type="match status" value="1"/>
</dbReference>
<feature type="domain" description="BIG2" evidence="2">
    <location>
        <begin position="866"/>
        <end position="943"/>
    </location>
</feature>
<dbReference type="InterPro" id="IPR044023">
    <property type="entry name" value="Ig_7"/>
</dbReference>
<protein>
    <submittedName>
        <fullName evidence="3">T9SS type B sorting domain-containing protein</fullName>
    </submittedName>
</protein>
<feature type="domain" description="BIG2" evidence="2">
    <location>
        <begin position="793"/>
        <end position="860"/>
    </location>
</feature>
<dbReference type="Gene3D" id="2.60.40.1080">
    <property type="match status" value="5"/>
</dbReference>
<dbReference type="InterPro" id="IPR026341">
    <property type="entry name" value="T9SS_type_B"/>
</dbReference>
<evidence type="ECO:0000256" key="1">
    <source>
        <dbReference type="ARBA" id="ARBA00022729"/>
    </source>
</evidence>
<dbReference type="Gene3D" id="2.60.120.260">
    <property type="entry name" value="Galactose-binding domain-like"/>
    <property type="match status" value="2"/>
</dbReference>
<dbReference type="Pfam" id="PF02368">
    <property type="entry name" value="Big_2"/>
    <property type="match status" value="4"/>
</dbReference>
<feature type="domain" description="BIG2" evidence="2">
    <location>
        <begin position="706"/>
        <end position="783"/>
    </location>
</feature>
<dbReference type="OrthoDB" id="1391397at2"/>
<dbReference type="SMART" id="SM00635">
    <property type="entry name" value="BID_2"/>
    <property type="match status" value="6"/>
</dbReference>
<accession>A0A7J5AHN2</accession>
<dbReference type="InterPro" id="IPR008964">
    <property type="entry name" value="Invasin/intimin_cell_adhesion"/>
</dbReference>
<dbReference type="SUPFAM" id="SSF49373">
    <property type="entry name" value="Invasin/intimin cell-adhesion fragments"/>
    <property type="match status" value="4"/>
</dbReference>
<name>A0A7J5AHN2_9FLAO</name>
<dbReference type="Proteomes" id="UP000490922">
    <property type="component" value="Unassembled WGS sequence"/>
</dbReference>
<dbReference type="RefSeq" id="WP_151107120.1">
    <property type="nucleotide sequence ID" value="NZ_WAEM01000002.1"/>
</dbReference>
<dbReference type="InterPro" id="IPR014755">
    <property type="entry name" value="Cu-Rt/internalin_Ig-like"/>
</dbReference>
<keyword evidence="1" id="KW-0732">Signal</keyword>
<dbReference type="Pfam" id="PF13585">
    <property type="entry name" value="CHU_C"/>
    <property type="match status" value="1"/>
</dbReference>
<reference evidence="3 4" key="1">
    <citation type="submission" date="2019-09" db="EMBL/GenBank/DDBJ databases">
        <title>Flavobacterium sp. nov., isolated from glacier ice.</title>
        <authorList>
            <person name="Liu Q."/>
        </authorList>
    </citation>
    <scope>NUCLEOTIDE SEQUENCE [LARGE SCALE GENOMIC DNA]</scope>
    <source>
        <strain evidence="3 4">NBRC 112527</strain>
    </source>
</reference>
<dbReference type="EMBL" id="WAEM01000002">
    <property type="protein sequence ID" value="KAB1157127.1"/>
    <property type="molecule type" value="Genomic_DNA"/>
</dbReference>
<gene>
    <name evidence="3" type="ORF">F6464_07220</name>
</gene>
<evidence type="ECO:0000313" key="4">
    <source>
        <dbReference type="Proteomes" id="UP000490922"/>
    </source>
</evidence>
<feature type="domain" description="BIG2" evidence="2">
    <location>
        <begin position="1023"/>
        <end position="1098"/>
    </location>
</feature>
<comment type="caution">
    <text evidence="3">The sequence shown here is derived from an EMBL/GenBank/DDBJ whole genome shotgun (WGS) entry which is preliminary data.</text>
</comment>
<proteinExistence type="predicted"/>
<dbReference type="NCBIfam" id="TIGR04131">
    <property type="entry name" value="Bac_Flav_CTERM"/>
    <property type="match status" value="1"/>
</dbReference>